<evidence type="ECO:0000313" key="5">
    <source>
        <dbReference type="EMBL" id="MDG0863752.1"/>
    </source>
</evidence>
<keyword evidence="2" id="KW-0238">DNA-binding</keyword>
<dbReference type="Pfam" id="PF01381">
    <property type="entry name" value="HTH_3"/>
    <property type="match status" value="1"/>
</dbReference>
<dbReference type="InterPro" id="IPR050807">
    <property type="entry name" value="TransReg_Diox_bact_type"/>
</dbReference>
<accession>A0A9X4LHS0</accession>
<comment type="caution">
    <text evidence="5">The sequence shown here is derived from an EMBL/GenBank/DDBJ whole genome shotgun (WGS) entry which is preliminary data.</text>
</comment>
<gene>
    <name evidence="5" type="ORF">EXJ73_14920</name>
</gene>
<name>A0A9X4LHS0_9BURK</name>
<evidence type="ECO:0000256" key="1">
    <source>
        <dbReference type="ARBA" id="ARBA00023015"/>
    </source>
</evidence>
<dbReference type="RefSeq" id="WP_268149823.1">
    <property type="nucleotide sequence ID" value="NZ_JAPPUW010000007.1"/>
</dbReference>
<dbReference type="Proteomes" id="UP001152766">
    <property type="component" value="Unassembled WGS sequence"/>
</dbReference>
<dbReference type="EMBL" id="SGUG01000021">
    <property type="protein sequence ID" value="MDG0863752.1"/>
    <property type="molecule type" value="Genomic_DNA"/>
</dbReference>
<dbReference type="InterPro" id="IPR001387">
    <property type="entry name" value="Cro/C1-type_HTH"/>
</dbReference>
<organism evidence="5 6">
    <name type="scientific">Pelomonas aquatica</name>
    <dbReference type="NCBI Taxonomy" id="431058"/>
    <lineage>
        <taxon>Bacteria</taxon>
        <taxon>Pseudomonadati</taxon>
        <taxon>Pseudomonadota</taxon>
        <taxon>Betaproteobacteria</taxon>
        <taxon>Burkholderiales</taxon>
        <taxon>Sphaerotilaceae</taxon>
        <taxon>Roseateles</taxon>
    </lineage>
</organism>
<reference evidence="5" key="1">
    <citation type="submission" date="2019-02" db="EMBL/GenBank/DDBJ databases">
        <title>Draft genome of the type strain Pelomonas aquatica CCUG 52575T.</title>
        <authorList>
            <person name="Gomila M."/>
            <person name="Lalucat J."/>
        </authorList>
    </citation>
    <scope>NUCLEOTIDE SEQUENCE</scope>
    <source>
        <strain evidence="5">CCUG 52575</strain>
    </source>
</reference>
<keyword evidence="6" id="KW-1185">Reference proteome</keyword>
<sequence>MPAVKPISEKKFTARELLALNLIRLRALRGFSQEALALESGLHRTFIGHVERQARNISVDNIEKIAHALQVPIAELLTSPSRATKR</sequence>
<evidence type="ECO:0000313" key="6">
    <source>
        <dbReference type="Proteomes" id="UP001152766"/>
    </source>
</evidence>
<keyword evidence="3" id="KW-0804">Transcription</keyword>
<dbReference type="AlphaFoldDB" id="A0A9X4LHS0"/>
<protein>
    <submittedName>
        <fullName evidence="5">XRE family transcriptional regulator</fullName>
    </submittedName>
</protein>
<dbReference type="GO" id="GO:0005829">
    <property type="term" value="C:cytosol"/>
    <property type="evidence" value="ECO:0007669"/>
    <property type="project" value="TreeGrafter"/>
</dbReference>
<dbReference type="GO" id="GO:0003677">
    <property type="term" value="F:DNA binding"/>
    <property type="evidence" value="ECO:0007669"/>
    <property type="project" value="UniProtKB-KW"/>
</dbReference>
<evidence type="ECO:0000256" key="2">
    <source>
        <dbReference type="ARBA" id="ARBA00023125"/>
    </source>
</evidence>
<dbReference type="PANTHER" id="PTHR46797:SF23">
    <property type="entry name" value="HTH-TYPE TRANSCRIPTIONAL REGULATOR SUTR"/>
    <property type="match status" value="1"/>
</dbReference>
<dbReference type="PROSITE" id="PS50943">
    <property type="entry name" value="HTH_CROC1"/>
    <property type="match status" value="1"/>
</dbReference>
<proteinExistence type="predicted"/>
<dbReference type="PANTHER" id="PTHR46797">
    <property type="entry name" value="HTH-TYPE TRANSCRIPTIONAL REGULATOR"/>
    <property type="match status" value="1"/>
</dbReference>
<dbReference type="Gene3D" id="1.10.260.40">
    <property type="entry name" value="lambda repressor-like DNA-binding domains"/>
    <property type="match status" value="1"/>
</dbReference>
<dbReference type="SMART" id="SM00530">
    <property type="entry name" value="HTH_XRE"/>
    <property type="match status" value="1"/>
</dbReference>
<evidence type="ECO:0000259" key="4">
    <source>
        <dbReference type="PROSITE" id="PS50943"/>
    </source>
</evidence>
<dbReference type="SUPFAM" id="SSF47413">
    <property type="entry name" value="lambda repressor-like DNA-binding domains"/>
    <property type="match status" value="1"/>
</dbReference>
<feature type="domain" description="HTH cro/C1-type" evidence="4">
    <location>
        <begin position="22"/>
        <end position="76"/>
    </location>
</feature>
<dbReference type="InterPro" id="IPR010982">
    <property type="entry name" value="Lambda_DNA-bd_dom_sf"/>
</dbReference>
<evidence type="ECO:0000256" key="3">
    <source>
        <dbReference type="ARBA" id="ARBA00023163"/>
    </source>
</evidence>
<dbReference type="GO" id="GO:0003700">
    <property type="term" value="F:DNA-binding transcription factor activity"/>
    <property type="evidence" value="ECO:0007669"/>
    <property type="project" value="TreeGrafter"/>
</dbReference>
<keyword evidence="1" id="KW-0805">Transcription regulation</keyword>
<dbReference type="CDD" id="cd00093">
    <property type="entry name" value="HTH_XRE"/>
    <property type="match status" value="1"/>
</dbReference>